<dbReference type="PANTHER" id="PTHR46044:SF8">
    <property type="entry name" value="BIFUNCTIONAL NITRILASE_NITRILE HYDRATASE NIT4B"/>
    <property type="match status" value="1"/>
</dbReference>
<dbReference type="InterPro" id="IPR044149">
    <property type="entry name" value="Nitrilases_CHs"/>
</dbReference>
<feature type="region of interest" description="Disordered" evidence="2">
    <location>
        <begin position="119"/>
        <end position="141"/>
    </location>
</feature>
<dbReference type="PANTHER" id="PTHR46044">
    <property type="entry name" value="NITRILASE"/>
    <property type="match status" value="1"/>
</dbReference>
<dbReference type="SUPFAM" id="SSF56317">
    <property type="entry name" value="Carbon-nitrogen hydrolase"/>
    <property type="match status" value="1"/>
</dbReference>
<dbReference type="GO" id="GO:0018822">
    <property type="term" value="F:nitrile hydratase activity"/>
    <property type="evidence" value="ECO:0007669"/>
    <property type="project" value="TreeGrafter"/>
</dbReference>
<name>A0A2P2II31_RHIMU</name>
<sequence length="462" mass="50147">MSMETVDGQTSLERPVAKDPVPPQPEKPKRKPGRPPSGTRPAPVDSDFKKLRLHNSLAPFLFDLKKELRFRSDSDTVHWLLHKTRPDLVRYAPASSSRPPRPAPKSVESAIAPVCLSYSDGGEESASDHPVAAVSDPSGRPPVRATVVQASTVLFDTPATLDKAERLVAGAAAYGSQLVVFPEAFIGGCPRSIMFDTAAATHSTREEPYFQKYHASAIDVPGPEVERLAKISGKYKVHLVMGVVERAGSYLYSTVLFFDSMGRHLGQQRKLMPMASESGVWYSGGKLSPPVFMTSIGKVGGLLCWDNRLPLLRTELYAKGVEIYCAPTADAREVWQASMTHIALEGSCFVLSANQFCHRQDYYIASGVSNGERCGGGSVIVSPSGTILAGPNYRGECLISADLDFREIVHAKRDFGELRSNVGPTANGSNSVCFARDMKTVVPDQPSWPQYIIPHPTGSCLV</sequence>
<dbReference type="InterPro" id="IPR036526">
    <property type="entry name" value="C-N_Hydrolase_sf"/>
</dbReference>
<dbReference type="PROSITE" id="PS50263">
    <property type="entry name" value="CN_HYDROLASE"/>
    <property type="match status" value="1"/>
</dbReference>
<feature type="region of interest" description="Disordered" evidence="2">
    <location>
        <begin position="1"/>
        <end position="48"/>
    </location>
</feature>
<evidence type="ECO:0000256" key="2">
    <source>
        <dbReference type="SAM" id="MobiDB-lite"/>
    </source>
</evidence>
<organism evidence="4">
    <name type="scientific">Rhizophora mucronata</name>
    <name type="common">Asiatic mangrove</name>
    <dbReference type="NCBI Taxonomy" id="61149"/>
    <lineage>
        <taxon>Eukaryota</taxon>
        <taxon>Viridiplantae</taxon>
        <taxon>Streptophyta</taxon>
        <taxon>Embryophyta</taxon>
        <taxon>Tracheophyta</taxon>
        <taxon>Spermatophyta</taxon>
        <taxon>Magnoliopsida</taxon>
        <taxon>eudicotyledons</taxon>
        <taxon>Gunneridae</taxon>
        <taxon>Pentapetalae</taxon>
        <taxon>rosids</taxon>
        <taxon>fabids</taxon>
        <taxon>Malpighiales</taxon>
        <taxon>Rhizophoraceae</taxon>
        <taxon>Rhizophora</taxon>
    </lineage>
</organism>
<proteinExistence type="inferred from homology"/>
<dbReference type="EMBL" id="GGEC01000395">
    <property type="protein sequence ID" value="MBW80878.1"/>
    <property type="molecule type" value="Transcribed_RNA"/>
</dbReference>
<dbReference type="GO" id="GO:0000257">
    <property type="term" value="F:nitrilase activity"/>
    <property type="evidence" value="ECO:0007669"/>
    <property type="project" value="TreeGrafter"/>
</dbReference>
<dbReference type="Pfam" id="PF03634">
    <property type="entry name" value="TCP"/>
    <property type="match status" value="1"/>
</dbReference>
<reference evidence="4" key="1">
    <citation type="submission" date="2018-02" db="EMBL/GenBank/DDBJ databases">
        <title>Rhizophora mucronata_Transcriptome.</title>
        <authorList>
            <person name="Meera S.P."/>
            <person name="Sreeshan A."/>
            <person name="Augustine A."/>
        </authorList>
    </citation>
    <scope>NUCLEOTIDE SEQUENCE</scope>
    <source>
        <tissue evidence="4">Leaf</tissue>
    </source>
</reference>
<dbReference type="CDD" id="cd07564">
    <property type="entry name" value="nitrilases_CHs"/>
    <property type="match status" value="1"/>
</dbReference>
<protein>
    <submittedName>
        <fullName evidence="4">Bifunctional nitrilase/nitrile hydratase NIT4B-like</fullName>
    </submittedName>
</protein>
<dbReference type="GO" id="GO:0051410">
    <property type="term" value="P:detoxification of nitrogen compound"/>
    <property type="evidence" value="ECO:0007669"/>
    <property type="project" value="TreeGrafter"/>
</dbReference>
<comment type="similarity">
    <text evidence="1">Belongs to the carbon-nitrogen hydrolase superfamily. Nitrilase family.</text>
</comment>
<dbReference type="Pfam" id="PF00795">
    <property type="entry name" value="CN_hydrolase"/>
    <property type="match status" value="1"/>
</dbReference>
<dbReference type="AlphaFoldDB" id="A0A2P2II31"/>
<evidence type="ECO:0000259" key="3">
    <source>
        <dbReference type="PROSITE" id="PS50263"/>
    </source>
</evidence>
<evidence type="ECO:0000313" key="4">
    <source>
        <dbReference type="EMBL" id="MBW80878.1"/>
    </source>
</evidence>
<dbReference type="InterPro" id="IPR003010">
    <property type="entry name" value="C-N_Hydrolase"/>
</dbReference>
<dbReference type="Gene3D" id="3.60.110.10">
    <property type="entry name" value="Carbon-nitrogen hydrolase"/>
    <property type="match status" value="1"/>
</dbReference>
<accession>A0A2P2II31</accession>
<feature type="domain" description="CN hydrolase" evidence="3">
    <location>
        <begin position="143"/>
        <end position="405"/>
    </location>
</feature>
<evidence type="ECO:0000256" key="1">
    <source>
        <dbReference type="ARBA" id="ARBA00008129"/>
    </source>
</evidence>
<dbReference type="InterPro" id="IPR017887">
    <property type="entry name" value="TF_TCP_subgr"/>
</dbReference>